<accession>A0A8W8NRU9</accession>
<dbReference type="EnsemblMetazoa" id="G7048.1">
    <property type="protein sequence ID" value="G7048.1:cds"/>
    <property type="gene ID" value="G7048"/>
</dbReference>
<feature type="transmembrane region" description="Helical" evidence="9">
    <location>
        <begin position="692"/>
        <end position="715"/>
    </location>
</feature>
<dbReference type="OrthoDB" id="10049971at2759"/>
<feature type="transmembrane region" description="Helical" evidence="9">
    <location>
        <begin position="67"/>
        <end position="85"/>
    </location>
</feature>
<evidence type="ECO:0000256" key="6">
    <source>
        <dbReference type="ARBA" id="ARBA00023136"/>
    </source>
</evidence>
<dbReference type="InterPro" id="IPR038377">
    <property type="entry name" value="Na/Glc_symporter_sf"/>
</dbReference>
<evidence type="ECO:0000256" key="2">
    <source>
        <dbReference type="ARBA" id="ARBA00006434"/>
    </source>
</evidence>
<evidence type="ECO:0000256" key="4">
    <source>
        <dbReference type="ARBA" id="ARBA00022692"/>
    </source>
</evidence>
<keyword evidence="11" id="KW-1185">Reference proteome</keyword>
<evidence type="ECO:0000313" key="10">
    <source>
        <dbReference type="EnsemblMetazoa" id="G7048.1:cds"/>
    </source>
</evidence>
<feature type="transmembrane region" description="Helical" evidence="9">
    <location>
        <begin position="276"/>
        <end position="297"/>
    </location>
</feature>
<evidence type="ECO:0000256" key="8">
    <source>
        <dbReference type="SAM" id="MobiDB-lite"/>
    </source>
</evidence>
<dbReference type="InterPro" id="IPR001734">
    <property type="entry name" value="Na/solute_symporter"/>
</dbReference>
<comment type="similarity">
    <text evidence="2 7">Belongs to the sodium:solute symporter (SSF) (TC 2.A.21) family.</text>
</comment>
<feature type="transmembrane region" description="Helical" evidence="9">
    <location>
        <begin position="216"/>
        <end position="233"/>
    </location>
</feature>
<evidence type="ECO:0000256" key="3">
    <source>
        <dbReference type="ARBA" id="ARBA00022448"/>
    </source>
</evidence>
<feature type="transmembrane region" description="Helical" evidence="9">
    <location>
        <begin position="28"/>
        <end position="46"/>
    </location>
</feature>
<feature type="transmembrane region" description="Helical" evidence="9">
    <location>
        <begin position="309"/>
        <end position="335"/>
    </location>
</feature>
<dbReference type="Gene3D" id="1.20.1730.10">
    <property type="entry name" value="Sodium/glucose cotransporter"/>
    <property type="match status" value="1"/>
</dbReference>
<name>A0A8W8NRU9_MAGGI</name>
<dbReference type="GO" id="GO:0005886">
    <property type="term" value="C:plasma membrane"/>
    <property type="evidence" value="ECO:0007669"/>
    <property type="project" value="TreeGrafter"/>
</dbReference>
<feature type="transmembrane region" description="Helical" evidence="9">
    <location>
        <begin position="540"/>
        <end position="559"/>
    </location>
</feature>
<proteinExistence type="inferred from homology"/>
<comment type="subcellular location">
    <subcellularLocation>
        <location evidence="1">Membrane</location>
        <topology evidence="1">Multi-pass membrane protein</topology>
    </subcellularLocation>
</comment>
<organism evidence="10 11">
    <name type="scientific">Magallana gigas</name>
    <name type="common">Pacific oyster</name>
    <name type="synonym">Crassostrea gigas</name>
    <dbReference type="NCBI Taxonomy" id="29159"/>
    <lineage>
        <taxon>Eukaryota</taxon>
        <taxon>Metazoa</taxon>
        <taxon>Spiralia</taxon>
        <taxon>Lophotrochozoa</taxon>
        <taxon>Mollusca</taxon>
        <taxon>Bivalvia</taxon>
        <taxon>Autobranchia</taxon>
        <taxon>Pteriomorphia</taxon>
        <taxon>Ostreida</taxon>
        <taxon>Ostreoidea</taxon>
        <taxon>Ostreidae</taxon>
        <taxon>Magallana</taxon>
    </lineage>
</organism>
<feature type="transmembrane region" description="Helical" evidence="9">
    <location>
        <begin position="512"/>
        <end position="533"/>
    </location>
</feature>
<dbReference type="InterPro" id="IPR031155">
    <property type="entry name" value="DUR"/>
</dbReference>
<evidence type="ECO:0000313" key="11">
    <source>
        <dbReference type="Proteomes" id="UP000005408"/>
    </source>
</evidence>
<keyword evidence="6 9" id="KW-0472">Membrane</keyword>
<dbReference type="AlphaFoldDB" id="A0A8W8NRU9"/>
<feature type="transmembrane region" description="Helical" evidence="9">
    <location>
        <begin position="147"/>
        <end position="174"/>
    </location>
</feature>
<keyword evidence="4 9" id="KW-0812">Transmembrane</keyword>
<evidence type="ECO:0000256" key="7">
    <source>
        <dbReference type="RuleBase" id="RU362091"/>
    </source>
</evidence>
<dbReference type="PROSITE" id="PS50283">
    <property type="entry name" value="NA_SOLUT_SYMP_3"/>
    <property type="match status" value="1"/>
</dbReference>
<dbReference type="PANTHER" id="PTHR46154">
    <property type="match status" value="1"/>
</dbReference>
<dbReference type="GO" id="GO:0015204">
    <property type="term" value="F:urea transmembrane transporter activity"/>
    <property type="evidence" value="ECO:0007669"/>
    <property type="project" value="InterPro"/>
</dbReference>
<sequence>MNGSCKVELGYPTESSRQSSGSISTLDATLYIVVGFGGLSIIVALIHNAIHRYVFKDQHRLDTVFDAGGRVTTSLTAVTVASQVLWPMDLVQTSVIATISGAGTIYYYVIGLAMIIAVFPCLTLSFKTKAPGAKTYPQAIYARFGKSAHIVYCCIAIATNIITLTAMIMTGYYVLEGVVPGISKELSVIILISLFGSYCYIGGLGAAFYISYFNTCLMFIGLTVYMWQFLFPAEDLPDKIKNLTDINILHESVTCVQGPSTNAASSLLTFRTVSGVIYGVVAFFMVLALNCCDQAMWQSRIAAKPEQGVIGFFIASFLYFSIPNALALPTFLSYLSMSYQNGSYLLTELDMNNGFITTMVMDKVLEASGSYLLLMIVFMALMATGSGEIMAISSILVYDIYKTYIGPFRENLEPSICPLCGQKKNPEEDDKIITCKCIHSSKCSKCTDDIELSLTGQLSHQIQYTCPTHGKYRHYEDMLKQYKSRSIMWIALALLPYGIILCYLNLNLTWVFFVFETLLTPFITPLVLAFTWAKCTSKGLISGAIFGLLASIVGLLVVAELAYDEGLGDFFTTTSSDYSLLAACIAGIMASTIVTVTVSLATHNIESNVDEQREWTKMILIDNPINSWKNLFTEELGELPEERNVTVGQMELLFQKARKMAYICAAVCALIQIVLVPGVMLSFEEWTVDQLYNWMLFLFVALVIGTLYAVFAPPIEEIIKIIRYRKNEKKKSPYDLAQKTHNNDNICSHL</sequence>
<feature type="region of interest" description="Disordered" evidence="8">
    <location>
        <begin position="1"/>
        <end position="21"/>
    </location>
</feature>
<evidence type="ECO:0008006" key="12">
    <source>
        <dbReference type="Google" id="ProtNLM"/>
    </source>
</evidence>
<feature type="transmembrane region" description="Helical" evidence="9">
    <location>
        <begin position="660"/>
        <end position="680"/>
    </location>
</feature>
<dbReference type="Proteomes" id="UP000005408">
    <property type="component" value="Unassembled WGS sequence"/>
</dbReference>
<feature type="transmembrane region" description="Helical" evidence="9">
    <location>
        <begin position="371"/>
        <end position="398"/>
    </location>
</feature>
<evidence type="ECO:0000256" key="5">
    <source>
        <dbReference type="ARBA" id="ARBA00022989"/>
    </source>
</evidence>
<dbReference type="PANTHER" id="PTHR46154:SF4">
    <property type="entry name" value="UREA ACTIVE TRANSPORTER"/>
    <property type="match status" value="1"/>
</dbReference>
<evidence type="ECO:0000256" key="1">
    <source>
        <dbReference type="ARBA" id="ARBA00004141"/>
    </source>
</evidence>
<feature type="transmembrane region" description="Helical" evidence="9">
    <location>
        <begin position="186"/>
        <end position="209"/>
    </location>
</feature>
<keyword evidence="3" id="KW-0813">Transport</keyword>
<protein>
    <recommendedName>
        <fullName evidence="12">Urea active transporter 1</fullName>
    </recommendedName>
</protein>
<evidence type="ECO:0000256" key="9">
    <source>
        <dbReference type="SAM" id="Phobius"/>
    </source>
</evidence>
<reference evidence="10" key="1">
    <citation type="submission" date="2022-08" db="UniProtKB">
        <authorList>
            <consortium name="EnsemblMetazoa"/>
        </authorList>
    </citation>
    <scope>IDENTIFICATION</scope>
    <source>
        <strain evidence="10">05x7-T-G4-1.051#20</strain>
    </source>
</reference>
<feature type="transmembrane region" description="Helical" evidence="9">
    <location>
        <begin position="579"/>
        <end position="601"/>
    </location>
</feature>
<feature type="transmembrane region" description="Helical" evidence="9">
    <location>
        <begin position="105"/>
        <end position="126"/>
    </location>
</feature>
<keyword evidence="5 9" id="KW-1133">Transmembrane helix</keyword>
<dbReference type="Pfam" id="PF00474">
    <property type="entry name" value="SSF"/>
    <property type="match status" value="1"/>
</dbReference>
<feature type="transmembrane region" description="Helical" evidence="9">
    <location>
        <begin position="487"/>
        <end position="506"/>
    </location>
</feature>